<dbReference type="InterPro" id="IPR054700">
    <property type="entry name" value="MddA"/>
</dbReference>
<dbReference type="GO" id="GO:0032259">
    <property type="term" value="P:methylation"/>
    <property type="evidence" value="ECO:0007669"/>
    <property type="project" value="UniProtKB-KW"/>
</dbReference>
<dbReference type="GO" id="GO:0008168">
    <property type="term" value="F:methyltransferase activity"/>
    <property type="evidence" value="ECO:0007669"/>
    <property type="project" value="UniProtKB-KW"/>
</dbReference>
<dbReference type="RefSeq" id="WP_184335755.1">
    <property type="nucleotide sequence ID" value="NZ_JACHHZ010000007.1"/>
</dbReference>
<keyword evidence="5 14" id="KW-0489">Methyltransferase</keyword>
<feature type="transmembrane region" description="Helical" evidence="12">
    <location>
        <begin position="137"/>
        <end position="160"/>
    </location>
</feature>
<keyword evidence="10 12" id="KW-0472">Membrane</keyword>
<comment type="subcellular location">
    <subcellularLocation>
        <location evidence="2">Membrane</location>
        <topology evidence="2">Multi-pass membrane protein</topology>
    </subcellularLocation>
</comment>
<dbReference type="InterPro" id="IPR033580">
    <property type="entry name" value="Nurim-like"/>
</dbReference>
<keyword evidence="9 12" id="KW-1133">Transmembrane helix</keyword>
<evidence type="ECO:0000256" key="4">
    <source>
        <dbReference type="ARBA" id="ARBA00012149"/>
    </source>
</evidence>
<evidence type="ECO:0000256" key="6">
    <source>
        <dbReference type="ARBA" id="ARBA00022679"/>
    </source>
</evidence>
<dbReference type="PANTHER" id="PTHR31040">
    <property type="entry name" value="NURIM"/>
    <property type="match status" value="1"/>
</dbReference>
<protein>
    <recommendedName>
        <fullName evidence="4">methanethiol S-methyltransferase</fullName>
        <ecNumber evidence="4">2.1.1.334</ecNumber>
    </recommendedName>
</protein>
<evidence type="ECO:0000256" key="5">
    <source>
        <dbReference type="ARBA" id="ARBA00022603"/>
    </source>
</evidence>
<reference evidence="14 15" key="1">
    <citation type="submission" date="2020-08" db="EMBL/GenBank/DDBJ databases">
        <title>Genomic Encyclopedia of Type Strains, Phase IV (KMG-IV): sequencing the most valuable type-strain genomes for metagenomic binning, comparative biology and taxonomic classification.</title>
        <authorList>
            <person name="Goeker M."/>
        </authorList>
    </citation>
    <scope>NUCLEOTIDE SEQUENCE [LARGE SCALE GENOMIC DNA]</scope>
    <source>
        <strain evidence="14 15">DSM 26723</strain>
    </source>
</reference>
<dbReference type="PANTHER" id="PTHR31040:SF1">
    <property type="entry name" value="NURIM"/>
    <property type="match status" value="1"/>
</dbReference>
<name>A0A841HWP3_9GAMM</name>
<evidence type="ECO:0000313" key="14">
    <source>
        <dbReference type="EMBL" id="MBB6096372.1"/>
    </source>
</evidence>
<evidence type="ECO:0000313" key="15">
    <source>
        <dbReference type="Proteomes" id="UP000588068"/>
    </source>
</evidence>
<comment type="function">
    <text evidence="1">Catalyzes the methylation of methanethiol (MeSH) to yield dimethylsulphide (DMS).</text>
</comment>
<feature type="transmembrane region" description="Helical" evidence="12">
    <location>
        <begin position="199"/>
        <end position="229"/>
    </location>
</feature>
<feature type="transmembrane region" description="Helical" evidence="12">
    <location>
        <begin position="106"/>
        <end position="125"/>
    </location>
</feature>
<evidence type="ECO:0000256" key="11">
    <source>
        <dbReference type="ARBA" id="ARBA00048134"/>
    </source>
</evidence>
<evidence type="ECO:0000256" key="12">
    <source>
        <dbReference type="SAM" id="Phobius"/>
    </source>
</evidence>
<evidence type="ECO:0000256" key="10">
    <source>
        <dbReference type="ARBA" id="ARBA00023136"/>
    </source>
</evidence>
<keyword evidence="7" id="KW-0949">S-adenosyl-L-methionine</keyword>
<evidence type="ECO:0000259" key="13">
    <source>
        <dbReference type="Pfam" id="PF07298"/>
    </source>
</evidence>
<evidence type="ECO:0000256" key="3">
    <source>
        <dbReference type="ARBA" id="ARBA00010631"/>
    </source>
</evidence>
<feature type="domain" description="NnrU" evidence="13">
    <location>
        <begin position="74"/>
        <end position="231"/>
    </location>
</feature>
<evidence type="ECO:0000256" key="9">
    <source>
        <dbReference type="ARBA" id="ARBA00022989"/>
    </source>
</evidence>
<dbReference type="Pfam" id="PF07298">
    <property type="entry name" value="NnrU"/>
    <property type="match status" value="1"/>
</dbReference>
<comment type="similarity">
    <text evidence="3">Belongs to the nurim family.</text>
</comment>
<evidence type="ECO:0000256" key="8">
    <source>
        <dbReference type="ARBA" id="ARBA00022692"/>
    </source>
</evidence>
<gene>
    <name evidence="14" type="ORF">HNQ60_005294</name>
</gene>
<dbReference type="Proteomes" id="UP000588068">
    <property type="component" value="Unassembled WGS sequence"/>
</dbReference>
<dbReference type="AlphaFoldDB" id="A0A841HWP3"/>
<sequence length="266" mass="29863">MPVVIYRTSAFLFSVLSYGAFLLVFLYLLAFLGNLQATSLADEMAMLAALVPRSIDLGRDMGSPASAILVDLGLLALFGLQHSVMARPGFKRAWTRVVPKELERSLYVLIASAVLALLMWQWRPIPTPVLWHASADWGVALGWSVMGAGVAVLLWATFLIDHFELLGLRQGWSTLRGRELHAPAFVTPYLYKIVRHPQYLGWLLIFWGTPTMTAGHLLFTAGMSGYILVAMRFEERDLVENIGERYRRYREEVPALVPLPGRRFDG</sequence>
<evidence type="ECO:0000256" key="2">
    <source>
        <dbReference type="ARBA" id="ARBA00004141"/>
    </source>
</evidence>
<keyword evidence="8 12" id="KW-0812">Transmembrane</keyword>
<proteinExistence type="inferred from homology"/>
<comment type="caution">
    <text evidence="14">The sequence shown here is derived from an EMBL/GenBank/DDBJ whole genome shotgun (WGS) entry which is preliminary data.</text>
</comment>
<keyword evidence="15" id="KW-1185">Reference proteome</keyword>
<dbReference type="EMBL" id="JACHHZ010000007">
    <property type="protein sequence ID" value="MBB6096372.1"/>
    <property type="molecule type" value="Genomic_DNA"/>
</dbReference>
<dbReference type="EC" id="2.1.1.334" evidence="4"/>
<accession>A0A841HWP3</accession>
<dbReference type="NCBIfam" id="NF045656">
    <property type="entry name" value="MeththiolMtaseMddA"/>
    <property type="match status" value="1"/>
</dbReference>
<dbReference type="InterPro" id="IPR009915">
    <property type="entry name" value="NnrU_dom"/>
</dbReference>
<organism evidence="14 15">
    <name type="scientific">Povalibacter uvarum</name>
    <dbReference type="NCBI Taxonomy" id="732238"/>
    <lineage>
        <taxon>Bacteria</taxon>
        <taxon>Pseudomonadati</taxon>
        <taxon>Pseudomonadota</taxon>
        <taxon>Gammaproteobacteria</taxon>
        <taxon>Steroidobacterales</taxon>
        <taxon>Steroidobacteraceae</taxon>
        <taxon>Povalibacter</taxon>
    </lineage>
</organism>
<dbReference type="Gene3D" id="1.20.120.1630">
    <property type="match status" value="1"/>
</dbReference>
<feature type="transmembrane region" description="Helical" evidence="12">
    <location>
        <begin position="65"/>
        <end position="85"/>
    </location>
</feature>
<evidence type="ECO:0000256" key="7">
    <source>
        <dbReference type="ARBA" id="ARBA00022691"/>
    </source>
</evidence>
<evidence type="ECO:0000256" key="1">
    <source>
        <dbReference type="ARBA" id="ARBA00002096"/>
    </source>
</evidence>
<keyword evidence="6 14" id="KW-0808">Transferase</keyword>
<dbReference type="GO" id="GO:0016020">
    <property type="term" value="C:membrane"/>
    <property type="evidence" value="ECO:0007669"/>
    <property type="project" value="UniProtKB-SubCell"/>
</dbReference>
<comment type="catalytic activity">
    <reaction evidence="11">
        <text>methanethiol + S-adenosyl-L-methionine = dimethyl sulfide + S-adenosyl-L-homocysteine + H(+)</text>
        <dbReference type="Rhea" id="RHEA:50428"/>
        <dbReference type="ChEBI" id="CHEBI:15378"/>
        <dbReference type="ChEBI" id="CHEBI:16007"/>
        <dbReference type="ChEBI" id="CHEBI:17437"/>
        <dbReference type="ChEBI" id="CHEBI:57856"/>
        <dbReference type="ChEBI" id="CHEBI:59789"/>
        <dbReference type="EC" id="2.1.1.334"/>
    </reaction>
</comment>